<feature type="transmembrane region" description="Helical" evidence="1">
    <location>
        <begin position="27"/>
        <end position="48"/>
    </location>
</feature>
<dbReference type="EMBL" id="MLQR01000032">
    <property type="protein sequence ID" value="OIJ12248.1"/>
    <property type="molecule type" value="Genomic_DNA"/>
</dbReference>
<proteinExistence type="predicted"/>
<organism evidence="2 3">
    <name type="scientific">Anaerobacillus alkalilacustris</name>
    <dbReference type="NCBI Taxonomy" id="393763"/>
    <lineage>
        <taxon>Bacteria</taxon>
        <taxon>Bacillati</taxon>
        <taxon>Bacillota</taxon>
        <taxon>Bacilli</taxon>
        <taxon>Bacillales</taxon>
        <taxon>Bacillaceae</taxon>
        <taxon>Anaerobacillus</taxon>
    </lineage>
</organism>
<comment type="caution">
    <text evidence="2">The sequence shown here is derived from an EMBL/GenBank/DDBJ whole genome shotgun (WGS) entry which is preliminary data.</text>
</comment>
<gene>
    <name evidence="2" type="ORF">BKP37_14305</name>
</gene>
<evidence type="ECO:0000313" key="3">
    <source>
        <dbReference type="Proteomes" id="UP000179524"/>
    </source>
</evidence>
<dbReference type="AlphaFoldDB" id="A0A1S2LI95"/>
<protein>
    <recommendedName>
        <fullName evidence="4">DUF2254 domain-containing protein</fullName>
    </recommendedName>
</protein>
<evidence type="ECO:0000313" key="2">
    <source>
        <dbReference type="EMBL" id="OIJ12248.1"/>
    </source>
</evidence>
<keyword evidence="3" id="KW-1185">Reference proteome</keyword>
<evidence type="ECO:0008006" key="4">
    <source>
        <dbReference type="Google" id="ProtNLM"/>
    </source>
</evidence>
<dbReference type="OrthoDB" id="2955631at2"/>
<dbReference type="Pfam" id="PF10011">
    <property type="entry name" value="DUF2254"/>
    <property type="match status" value="1"/>
</dbReference>
<sequence>MKLSMNIIEGCFLMKVKLSITQIRSNFWYIPSLYGAIAVIFAYSSLFIDPFLMTLETPYTFVPIFLLTDIHLARTILSSISASLLTMTTITFSTILVVLTTFLSEYSPRTIQNFITDKDTQRVLGIFVGGFIYSILLLLFLRETASVTQFIVPSFAVLFSIVCIIVFVFFIRHVSTWIQVSNLIHQITLNTIQKIDSTLSDAMENHKDAPWEDWETEEITQEKPQQISFIHAGYIKHINIEGLVEQATKDDIIIKIEKNISEYVDNDTPLLSIWGAKEKVTVERYKDYFSIGTEKAPIDNIEFGLTKLVEITLRALSSGINDPNTAINCIENIGKILTKLGSKHLPRSYHNDKNRNLRVIYDKPNFNDYLYKCFYQIRQYGFQDISVLSASIKAFTLIAETNSKEIKSTIWEFTKYIVEGIEVERLLSLDRNYINQKIENLAKVTGHINEYKPL</sequence>
<keyword evidence="1" id="KW-0812">Transmembrane</keyword>
<feature type="transmembrane region" description="Helical" evidence="1">
    <location>
        <begin position="84"/>
        <end position="103"/>
    </location>
</feature>
<keyword evidence="1" id="KW-0472">Membrane</keyword>
<reference evidence="2 3" key="1">
    <citation type="submission" date="2016-10" db="EMBL/GenBank/DDBJ databases">
        <title>Draft genome sequences of four alkaliphilic bacteria belonging to the Anaerobacillus genus.</title>
        <authorList>
            <person name="Bassil N.M."/>
            <person name="Lloyd J.R."/>
        </authorList>
    </citation>
    <scope>NUCLEOTIDE SEQUENCE [LARGE SCALE GENOMIC DNA]</scope>
    <source>
        <strain evidence="2 3">DSM 18345</strain>
    </source>
</reference>
<feature type="transmembrane region" description="Helical" evidence="1">
    <location>
        <begin position="123"/>
        <end position="141"/>
    </location>
</feature>
<feature type="transmembrane region" description="Helical" evidence="1">
    <location>
        <begin position="150"/>
        <end position="171"/>
    </location>
</feature>
<dbReference type="Proteomes" id="UP000179524">
    <property type="component" value="Unassembled WGS sequence"/>
</dbReference>
<accession>A0A1S2LI95</accession>
<name>A0A1S2LI95_9BACI</name>
<keyword evidence="1" id="KW-1133">Transmembrane helix</keyword>
<evidence type="ECO:0000256" key="1">
    <source>
        <dbReference type="SAM" id="Phobius"/>
    </source>
</evidence>
<dbReference type="InterPro" id="IPR018723">
    <property type="entry name" value="DUF2254_membrane"/>
</dbReference>